<keyword evidence="2" id="KW-1227">Viral tail protein</keyword>
<evidence type="ECO:0000256" key="1">
    <source>
        <dbReference type="ARBA" id="ARBA00004328"/>
    </source>
</evidence>
<comment type="subcellular location">
    <subcellularLocation>
        <location evidence="1">Virion</location>
    </subcellularLocation>
</comment>
<dbReference type="InterPro" id="IPR030392">
    <property type="entry name" value="S74_ICA"/>
</dbReference>
<organism evidence="5">
    <name type="scientific">CrAss-like virus sp. ctDAq1</name>
    <dbReference type="NCBI Taxonomy" id="2826822"/>
    <lineage>
        <taxon>Viruses</taxon>
        <taxon>Duplodnaviria</taxon>
        <taxon>Heunggongvirae</taxon>
        <taxon>Uroviricota</taxon>
        <taxon>Caudoviricetes</taxon>
        <taxon>Crassvirales</taxon>
    </lineage>
</organism>
<dbReference type="GO" id="GO:0098015">
    <property type="term" value="C:virus tail"/>
    <property type="evidence" value="ECO:0007669"/>
    <property type="project" value="UniProtKB-KW"/>
</dbReference>
<dbReference type="EMBL" id="BK015733">
    <property type="protein sequence ID" value="DAE22403.1"/>
    <property type="molecule type" value="Genomic_DNA"/>
</dbReference>
<name>A0A8S5QU95_9CAUD</name>
<accession>A0A8S5QU95</accession>
<protein>
    <submittedName>
        <fullName evidence="5">Tail fiber family protein</fullName>
    </submittedName>
</protein>
<reference evidence="5" key="1">
    <citation type="journal article" date="2021" name="Proc. Natl. Acad. Sci. U.S.A.">
        <title>A Catalog of Tens of Thousands of Viruses from Human Metagenomes Reveals Hidden Associations with Chronic Diseases.</title>
        <authorList>
            <person name="Tisza M.J."/>
            <person name="Buck C.B."/>
        </authorList>
    </citation>
    <scope>NUCLEOTIDE SEQUENCE</scope>
    <source>
        <strain evidence="5">CtDAq1</strain>
    </source>
</reference>
<evidence type="ECO:0000313" key="5">
    <source>
        <dbReference type="EMBL" id="DAE22403.1"/>
    </source>
</evidence>
<keyword evidence="2" id="KW-0946">Virion</keyword>
<proteinExistence type="predicted"/>
<sequence>MDKILQQIGTFLGRKFSKIYTIFNDKYNELDNKKVDKEEGKELMPSPEGASDTVFLSETGWREVNTDKIRTHVISISIPFDSAWDFNGAQEITLEEGDYDRDEADSFIYDYFRYNNPNVVIRNTNTTAQSAQKGYHTVWKVALDTIAEGRALRLYLDIPENLSFTMAPEADSARFTRYCILLYLSQDEGNQTYILNNIGILPNGTDSFIPRKYLDGKLSDITSSYLPLSGGLMTGNIAFPDGKGLGSAVGQSDLLVRSGNTVKLGSAGFSARLYAENPVVREGLEGMFTMYDTSNLDIDKPFVTDLWAVYDAEGKNTQSIAVDLYNPVAKSATKVYMELLPVTDTNMGLMTPSYKTALDRLIPSSGESLSIYGTPASTWQLTLGTGPKLKNSGGIFELRDNSDNAYTDLILNNITIKGNVTQEGSSFITKAETVEVSDNILLLNRGEVGSGVTKGISGIQVDRGALADYQFIFDESDDRFKVGVEGDLWPVMLRNNESDLSDKFFLSWDASLKRAVTTNIVPETGLLFSGGVSNHPEYDITVVATGSGSIRFGALQANTPWSCTIGYNLNTRDVPSADILDFATSLNAYRYDKPSVLNMIYFDTYLSPNSIEPYGASSISLTTGSGDDLIHTKGGQNYIIYDSSNLDVEGLIQNYTLSGNIIGTPKTTRIKGTTIPSGSDFINNFRELIWGTNDSTTWIVPFRSNSADSGLGGAYAANLGWSLGDTHAYISVSYRNDLRSVIIGGGNEGKIKWFEQVAFKSDINKLSSKYYPYSGRGYMIIKEDGRPTFTNNQGILFNRTSGVVEGIYVTPNNHLNIGGSQSNNVPVDIYNKLNVNSISTTREQLGLLGYHPTDWTGVSNTQVGVGTPDSQLVLRSNSSDLLHYRDGVHCLIFDSYNFSRNLGTTSLNSSFNHFPMMAAQPSNSDATTDRGYPIQQAGSLIVIPGVYNGSSQIYGTYDSNRWFVRSGSPTLNNENEHTAWKELATTTHLSGYLPLTGGTLTGSLNIGDSSQNVYNYIRIRRNNYTFETTVSEGSGILSLDSSNSGVTPTMLKISPGGHAYINDEELATTSRLSNYLPLSGGVLSGSNRIVLRINSPSSVPAVDIVFSIGNSIKSSVGFELGTLGAFLSDNVSDKVFCLKNGPEIRTNSGTLIGKIPYKSDLDKYLPLSGGTLTGRLTVPRINTNYIESIDGNALLAYHQAGVDGVTNAQVGIGTVVDQMILRSSNTNLMHYKNGTQYTILDTSNIAALTIQFNGSTNTTYAPNAAKTVNITPAAIGAAAVGHTHNYAGSASAGGPANLVKDSGGRANPIQISYGGTALTSSTANFLAAWKKDLVNGNRELRDIPSSEALALIGAAPSSHTHVMSDISGLSLTWSSITGKPETATRWPSWSEVTNKPINPSYSFGGNNDSITTAQFLTHLQNLGAFSTGFGIYRGSWSYMANQSITDTGVGVIHLAGSTVEVIGNSASNCTIRVTVPTTSGNGTTKRIYVYCNNGDDYKPGWFAVARTDELTWNSISGKPSTFTPSSHTHTKSQITDFPSSMPASDVYAWAKASSKPSYSWSEITSKPSTFTPSSHTHPLSDISDLQASWDALLKAAPSAYVTRWPSWSEVTSKPSFATVATSGSYNDLSNKPSIPSAETAATIMSKINSQSEITFSKHVVCSAGAGTSSTSDIRFKNNITSLAPVLSHVLGSPGFFYTWKDEDEVLVGTSAQYWEGRITGLVREINDKSKTKTFSYERYTVILQEALKEEHMLREAEKEEYRKEICSLREELEDLKKLIQKLL</sequence>
<dbReference type="CDD" id="cd19958">
    <property type="entry name" value="pyocin_knob"/>
    <property type="match status" value="1"/>
</dbReference>
<feature type="domain" description="Peptidase S74" evidence="4">
    <location>
        <begin position="1671"/>
        <end position="1761"/>
    </location>
</feature>
<evidence type="ECO:0000256" key="2">
    <source>
        <dbReference type="ARBA" id="ARBA00022732"/>
    </source>
</evidence>
<dbReference type="PROSITE" id="PS51688">
    <property type="entry name" value="ICA"/>
    <property type="match status" value="1"/>
</dbReference>
<evidence type="ECO:0000259" key="4">
    <source>
        <dbReference type="PROSITE" id="PS51688"/>
    </source>
</evidence>
<evidence type="ECO:0000256" key="3">
    <source>
        <dbReference type="SAM" id="Coils"/>
    </source>
</evidence>
<feature type="coiled-coil region" evidence="3">
    <location>
        <begin position="1744"/>
        <end position="1778"/>
    </location>
</feature>
<keyword evidence="3" id="KW-0175">Coiled coil</keyword>